<evidence type="ECO:0000313" key="2">
    <source>
        <dbReference type="EMBL" id="ADE76533.1"/>
    </source>
</evidence>
<dbReference type="AlphaFoldDB" id="D5AAG4"/>
<sequence>MSSSGLLISNLRDRSTIKDNKQFRKRPKSCDEVLMQLNTENIYIPPSALPETSTTSSSEYRCLCAPTTHAGSFRCRLHRASFQKQSASTEPRLPPSMQTLPLPSPKNIVPLKRIVGSKHGRRDASALISFKAADSKLSRLSKMATCSQMDCDTSPTEGVMNGPTMDNI</sequence>
<proteinExistence type="evidence at transcript level"/>
<dbReference type="OMA" id="NICIQSP"/>
<organism evidence="2">
    <name type="scientific">Picea sitchensis</name>
    <name type="common">Sitka spruce</name>
    <name type="synonym">Pinus sitchensis</name>
    <dbReference type="NCBI Taxonomy" id="3332"/>
    <lineage>
        <taxon>Eukaryota</taxon>
        <taxon>Viridiplantae</taxon>
        <taxon>Streptophyta</taxon>
        <taxon>Embryophyta</taxon>
        <taxon>Tracheophyta</taxon>
        <taxon>Spermatophyta</taxon>
        <taxon>Pinopsida</taxon>
        <taxon>Pinidae</taxon>
        <taxon>Conifers I</taxon>
        <taxon>Pinales</taxon>
        <taxon>Pinaceae</taxon>
        <taxon>Picea</taxon>
    </lineage>
</organism>
<evidence type="ECO:0000256" key="1">
    <source>
        <dbReference type="SAM" id="MobiDB-lite"/>
    </source>
</evidence>
<dbReference type="PANTHER" id="PTHR33132:SF135">
    <property type="entry name" value="OS02G0799700 PROTEIN"/>
    <property type="match status" value="1"/>
</dbReference>
<name>D5AAG4_PICSI</name>
<dbReference type="EMBL" id="BT123198">
    <property type="protein sequence ID" value="ADE76533.1"/>
    <property type="molecule type" value="mRNA"/>
</dbReference>
<protein>
    <submittedName>
        <fullName evidence="2">Uncharacterized protein</fullName>
    </submittedName>
</protein>
<dbReference type="PANTHER" id="PTHR33132">
    <property type="entry name" value="OSJNBB0118P14.9 PROTEIN"/>
    <property type="match status" value="1"/>
</dbReference>
<accession>D5AAG4</accession>
<reference evidence="2" key="1">
    <citation type="submission" date="2010-04" db="EMBL/GenBank/DDBJ databases">
        <authorList>
            <person name="Reid K.E."/>
            <person name="Liao N."/>
            <person name="Chan S."/>
            <person name="Docking R."/>
            <person name="Taylor G."/>
            <person name="Moore R."/>
            <person name="Mayo M."/>
            <person name="Munro S."/>
            <person name="King J."/>
            <person name="Yanchuk A."/>
            <person name="Holt R."/>
            <person name="Jones S."/>
            <person name="Marra M."/>
            <person name="Ritland C.E."/>
            <person name="Ritland K."/>
            <person name="Bohlmann J."/>
        </authorList>
    </citation>
    <scope>NUCLEOTIDE SEQUENCE</scope>
    <source>
        <tissue evidence="2">Bud</tissue>
    </source>
</reference>
<feature type="region of interest" description="Disordered" evidence="1">
    <location>
        <begin position="85"/>
        <end position="105"/>
    </location>
</feature>